<dbReference type="GO" id="GO:0016020">
    <property type="term" value="C:membrane"/>
    <property type="evidence" value="ECO:0007669"/>
    <property type="project" value="InterPro"/>
</dbReference>
<evidence type="ECO:0000256" key="7">
    <source>
        <dbReference type="ARBA" id="ARBA00022840"/>
    </source>
</evidence>
<dbReference type="InterPro" id="IPR011712">
    <property type="entry name" value="Sig_transdc_His_kin_sub3_dim/P"/>
</dbReference>
<gene>
    <name evidence="11" type="ORF">Acy02nite_72400</name>
</gene>
<evidence type="ECO:0000256" key="8">
    <source>
        <dbReference type="ARBA" id="ARBA00023012"/>
    </source>
</evidence>
<keyword evidence="8" id="KW-0902">Two-component regulatory system</keyword>
<dbReference type="Gene3D" id="3.30.565.10">
    <property type="entry name" value="Histidine kinase-like ATPase, C-terminal domain"/>
    <property type="match status" value="1"/>
</dbReference>
<dbReference type="GO" id="GO:0005524">
    <property type="term" value="F:ATP binding"/>
    <property type="evidence" value="ECO:0007669"/>
    <property type="project" value="UniProtKB-KW"/>
</dbReference>
<evidence type="ECO:0000256" key="6">
    <source>
        <dbReference type="ARBA" id="ARBA00022777"/>
    </source>
</evidence>
<organism evidence="11 12">
    <name type="scientific">Actinoplanes cyaneus</name>
    <dbReference type="NCBI Taxonomy" id="52696"/>
    <lineage>
        <taxon>Bacteria</taxon>
        <taxon>Bacillati</taxon>
        <taxon>Actinomycetota</taxon>
        <taxon>Actinomycetes</taxon>
        <taxon>Micromonosporales</taxon>
        <taxon>Micromonosporaceae</taxon>
        <taxon>Actinoplanes</taxon>
    </lineage>
</organism>
<dbReference type="EMBL" id="BOMH01000060">
    <property type="protein sequence ID" value="GID69359.1"/>
    <property type="molecule type" value="Genomic_DNA"/>
</dbReference>
<evidence type="ECO:0000256" key="1">
    <source>
        <dbReference type="ARBA" id="ARBA00000085"/>
    </source>
</evidence>
<dbReference type="Gene3D" id="1.20.5.1930">
    <property type="match status" value="1"/>
</dbReference>
<evidence type="ECO:0000256" key="4">
    <source>
        <dbReference type="ARBA" id="ARBA00022679"/>
    </source>
</evidence>
<sequence>MGEDRVPRDENRTLRRQSLLIALGCVIGDGAPFLLHATVDHPGHPAIWLAGLVILAVDLALALPARTAGPVAVAHAVVRVGVAVVLLVVTGERENGIGNATGLVVAGYRAGAWIKGRGTWVALGALIAGMTVTQVVQGYQAAADNILLTLTNTLIPFLLGRYTTGRSGYIAEIRRKADDERRETAEAMSAAVEAERVAIARDLHDTISHHVSAVGVIAAAARLSLGPSGTDRTRGFLEQIEVSGRAAMSDLRRMLDLLHGNDSDGVRQPGLNALDELVQGTRRAGLNVELRREDLQPDRLPDSLNLATYRIIQEILTNALRYGDGDLDLVVTQTATELRVSSANRIAGVPGRGTGRGLDGMRHRVSLFGGSVTSGPAPDRPATWRTSLVLPLEESG</sequence>
<comment type="caution">
    <text evidence="11">The sequence shown here is derived from an EMBL/GenBank/DDBJ whole genome shotgun (WGS) entry which is preliminary data.</text>
</comment>
<evidence type="ECO:0000313" key="11">
    <source>
        <dbReference type="EMBL" id="GID69359.1"/>
    </source>
</evidence>
<proteinExistence type="predicted"/>
<dbReference type="InterPro" id="IPR036890">
    <property type="entry name" value="HATPase_C_sf"/>
</dbReference>
<evidence type="ECO:0000256" key="2">
    <source>
        <dbReference type="ARBA" id="ARBA00012438"/>
    </source>
</evidence>
<dbReference type="PANTHER" id="PTHR24421">
    <property type="entry name" value="NITRATE/NITRITE SENSOR PROTEIN NARX-RELATED"/>
    <property type="match status" value="1"/>
</dbReference>
<accession>A0A919INS3</accession>
<dbReference type="Proteomes" id="UP000619479">
    <property type="component" value="Unassembled WGS sequence"/>
</dbReference>
<comment type="catalytic activity">
    <reaction evidence="1">
        <text>ATP + protein L-histidine = ADP + protein N-phospho-L-histidine.</text>
        <dbReference type="EC" id="2.7.13.3"/>
    </reaction>
</comment>
<evidence type="ECO:0000256" key="5">
    <source>
        <dbReference type="ARBA" id="ARBA00022741"/>
    </source>
</evidence>
<feature type="transmembrane region" description="Helical" evidence="9">
    <location>
        <begin position="20"/>
        <end position="39"/>
    </location>
</feature>
<dbReference type="AlphaFoldDB" id="A0A919INS3"/>
<keyword evidence="6 11" id="KW-0418">Kinase</keyword>
<dbReference type="SUPFAM" id="SSF55874">
    <property type="entry name" value="ATPase domain of HSP90 chaperone/DNA topoisomerase II/histidine kinase"/>
    <property type="match status" value="1"/>
</dbReference>
<feature type="domain" description="Signal transduction histidine kinase subgroup 3 dimerisation and phosphoacceptor" evidence="10">
    <location>
        <begin position="195"/>
        <end position="259"/>
    </location>
</feature>
<feature type="transmembrane region" description="Helical" evidence="9">
    <location>
        <begin position="45"/>
        <end position="63"/>
    </location>
</feature>
<keyword evidence="3" id="KW-0597">Phosphoprotein</keyword>
<dbReference type="RefSeq" id="WP_203751659.1">
    <property type="nucleotide sequence ID" value="NZ_BAAAUC010000010.1"/>
</dbReference>
<keyword evidence="9" id="KW-1133">Transmembrane helix</keyword>
<keyword evidence="9" id="KW-0472">Membrane</keyword>
<name>A0A919INS3_9ACTN</name>
<keyword evidence="7" id="KW-0067">ATP-binding</keyword>
<keyword evidence="5" id="KW-0547">Nucleotide-binding</keyword>
<keyword evidence="4" id="KW-0808">Transferase</keyword>
<protein>
    <recommendedName>
        <fullName evidence="2">histidine kinase</fullName>
        <ecNumber evidence="2">2.7.13.3</ecNumber>
    </recommendedName>
</protein>
<feature type="transmembrane region" description="Helical" evidence="9">
    <location>
        <begin position="70"/>
        <end position="89"/>
    </location>
</feature>
<dbReference type="GO" id="GO:0000155">
    <property type="term" value="F:phosphorelay sensor kinase activity"/>
    <property type="evidence" value="ECO:0007669"/>
    <property type="project" value="InterPro"/>
</dbReference>
<dbReference type="GO" id="GO:0046983">
    <property type="term" value="F:protein dimerization activity"/>
    <property type="evidence" value="ECO:0007669"/>
    <property type="project" value="InterPro"/>
</dbReference>
<evidence type="ECO:0000256" key="3">
    <source>
        <dbReference type="ARBA" id="ARBA00022553"/>
    </source>
</evidence>
<dbReference type="Pfam" id="PF07730">
    <property type="entry name" value="HisKA_3"/>
    <property type="match status" value="1"/>
</dbReference>
<reference evidence="11" key="1">
    <citation type="submission" date="2021-01" db="EMBL/GenBank/DDBJ databases">
        <title>Whole genome shotgun sequence of Actinoplanes cyaneus NBRC 14990.</title>
        <authorList>
            <person name="Komaki H."/>
            <person name="Tamura T."/>
        </authorList>
    </citation>
    <scope>NUCLEOTIDE SEQUENCE</scope>
    <source>
        <strain evidence="11">NBRC 14990</strain>
    </source>
</reference>
<dbReference type="EC" id="2.7.13.3" evidence="2"/>
<keyword evidence="9" id="KW-0812">Transmembrane</keyword>
<dbReference type="InterPro" id="IPR050482">
    <property type="entry name" value="Sensor_HK_TwoCompSys"/>
</dbReference>
<evidence type="ECO:0000256" key="9">
    <source>
        <dbReference type="SAM" id="Phobius"/>
    </source>
</evidence>
<evidence type="ECO:0000259" key="10">
    <source>
        <dbReference type="Pfam" id="PF07730"/>
    </source>
</evidence>
<evidence type="ECO:0000313" key="12">
    <source>
        <dbReference type="Proteomes" id="UP000619479"/>
    </source>
</evidence>
<keyword evidence="12" id="KW-1185">Reference proteome</keyword>
<dbReference type="PANTHER" id="PTHR24421:SF10">
    <property type="entry name" value="NITRATE_NITRITE SENSOR PROTEIN NARQ"/>
    <property type="match status" value="1"/>
</dbReference>